<organism evidence="1 2">
    <name type="scientific">Saccharopolyspora shandongensis</name>
    <dbReference type="NCBI Taxonomy" id="418495"/>
    <lineage>
        <taxon>Bacteria</taxon>
        <taxon>Bacillati</taxon>
        <taxon>Actinomycetota</taxon>
        <taxon>Actinomycetes</taxon>
        <taxon>Pseudonocardiales</taxon>
        <taxon>Pseudonocardiaceae</taxon>
        <taxon>Saccharopolyspora</taxon>
    </lineage>
</organism>
<dbReference type="OrthoDB" id="3638692at2"/>
<name>A0A1H3CEF7_9PSEU</name>
<gene>
    <name evidence="1" type="ORF">SAMN05216215_10124</name>
</gene>
<dbReference type="Proteomes" id="UP000199529">
    <property type="component" value="Unassembled WGS sequence"/>
</dbReference>
<evidence type="ECO:0008006" key="3">
    <source>
        <dbReference type="Google" id="ProtNLM"/>
    </source>
</evidence>
<protein>
    <recommendedName>
        <fullName evidence="3">Winged helix DNA-binding domain-containing protein</fullName>
    </recommendedName>
</protein>
<dbReference type="STRING" id="418495.SAMN05216215_10124"/>
<keyword evidence="2" id="KW-1185">Reference proteome</keyword>
<accession>A0A1H3CEF7</accession>
<sequence length="113" mass="11867">MSAGQLALGLADRHEGQAAALAAATAGHRDYRHRLETALAELVAARTPFTADDIRQAAGEPDEDRPNLLPSVIGCAARDGLIVRCGDYASQRRARRGSRNGTWIAATASESAA</sequence>
<dbReference type="RefSeq" id="WP_093265793.1">
    <property type="nucleotide sequence ID" value="NZ_FNOK01000012.1"/>
</dbReference>
<reference evidence="2" key="1">
    <citation type="submission" date="2016-10" db="EMBL/GenBank/DDBJ databases">
        <authorList>
            <person name="Varghese N."/>
            <person name="Submissions S."/>
        </authorList>
    </citation>
    <scope>NUCLEOTIDE SEQUENCE [LARGE SCALE GENOMIC DNA]</scope>
    <source>
        <strain evidence="2">CGMCC 4.3530</strain>
    </source>
</reference>
<dbReference type="EMBL" id="FNOK01000012">
    <property type="protein sequence ID" value="SDX52506.1"/>
    <property type="molecule type" value="Genomic_DNA"/>
</dbReference>
<dbReference type="AlphaFoldDB" id="A0A1H3CEF7"/>
<evidence type="ECO:0000313" key="1">
    <source>
        <dbReference type="EMBL" id="SDX52506.1"/>
    </source>
</evidence>
<proteinExistence type="predicted"/>
<evidence type="ECO:0000313" key="2">
    <source>
        <dbReference type="Proteomes" id="UP000199529"/>
    </source>
</evidence>